<evidence type="ECO:0000313" key="3">
    <source>
        <dbReference type="Proteomes" id="UP000183410"/>
    </source>
</evidence>
<accession>A0A1I2J3W1</accession>
<keyword evidence="1" id="KW-1133">Transmembrane helix</keyword>
<keyword evidence="3" id="KW-1185">Reference proteome</keyword>
<name>A0A1I2J3W1_9BACL</name>
<reference evidence="3" key="1">
    <citation type="submission" date="2016-10" db="EMBL/GenBank/DDBJ databases">
        <authorList>
            <person name="Varghese N."/>
            <person name="Submissions S."/>
        </authorList>
    </citation>
    <scope>NUCLEOTIDE SEQUENCE [LARGE SCALE GENOMIC DNA]</scope>
    <source>
        <strain evidence="3">CGMCC 1.10223</strain>
    </source>
</reference>
<dbReference type="RefSeq" id="WP_156182240.1">
    <property type="nucleotide sequence ID" value="NZ_FONN01000055.1"/>
</dbReference>
<dbReference type="Proteomes" id="UP000183410">
    <property type="component" value="Unassembled WGS sequence"/>
</dbReference>
<keyword evidence="1" id="KW-0812">Transmembrane</keyword>
<dbReference type="AlphaFoldDB" id="A0A1I2J3W1"/>
<gene>
    <name evidence="2" type="ORF">SAMN04487969_1559</name>
</gene>
<organism evidence="2 3">
    <name type="scientific">Paenibacillus algorifonticola</name>
    <dbReference type="NCBI Taxonomy" id="684063"/>
    <lineage>
        <taxon>Bacteria</taxon>
        <taxon>Bacillati</taxon>
        <taxon>Bacillota</taxon>
        <taxon>Bacilli</taxon>
        <taxon>Bacillales</taxon>
        <taxon>Paenibacillaceae</taxon>
        <taxon>Paenibacillus</taxon>
    </lineage>
</organism>
<feature type="transmembrane region" description="Helical" evidence="1">
    <location>
        <begin position="9"/>
        <end position="30"/>
    </location>
</feature>
<evidence type="ECO:0000313" key="2">
    <source>
        <dbReference type="EMBL" id="SFF49375.1"/>
    </source>
</evidence>
<protein>
    <submittedName>
        <fullName evidence="2">Uncharacterized protein</fullName>
    </submittedName>
</protein>
<dbReference type="EMBL" id="FONN01000055">
    <property type="protein sequence ID" value="SFF49375.1"/>
    <property type="molecule type" value="Genomic_DNA"/>
</dbReference>
<feature type="transmembrane region" description="Helical" evidence="1">
    <location>
        <begin position="36"/>
        <end position="54"/>
    </location>
</feature>
<proteinExistence type="predicted"/>
<evidence type="ECO:0000256" key="1">
    <source>
        <dbReference type="SAM" id="Phobius"/>
    </source>
</evidence>
<sequence>MNHNVFRQIGLRLGVLGAIFGILTLIAFFMGLPQPWVWAAMFTMLSWTTVVRNLI</sequence>
<keyword evidence="1" id="KW-0472">Membrane</keyword>